<reference evidence="2" key="1">
    <citation type="submission" date="2020-06" db="EMBL/GenBank/DDBJ databases">
        <authorList>
            <person name="Li T."/>
            <person name="Hu X."/>
            <person name="Zhang T."/>
            <person name="Song X."/>
            <person name="Zhang H."/>
            <person name="Dai N."/>
            <person name="Sheng W."/>
            <person name="Hou X."/>
            <person name="Wei L."/>
        </authorList>
    </citation>
    <scope>NUCLEOTIDE SEQUENCE</scope>
    <source>
        <strain evidence="2">KEN8</strain>
        <tissue evidence="2">Leaf</tissue>
    </source>
</reference>
<evidence type="ECO:0000313" key="2">
    <source>
        <dbReference type="EMBL" id="KAL0368539.1"/>
    </source>
</evidence>
<evidence type="ECO:0000256" key="1">
    <source>
        <dbReference type="SAM" id="Coils"/>
    </source>
</evidence>
<comment type="caution">
    <text evidence="2">The sequence shown here is derived from an EMBL/GenBank/DDBJ whole genome shotgun (WGS) entry which is preliminary data.</text>
</comment>
<keyword evidence="1" id="KW-0175">Coiled coil</keyword>
<name>A0AAW2QL54_9LAMI</name>
<reference evidence="2" key="2">
    <citation type="journal article" date="2024" name="Plant">
        <title>Genomic evolution and insights into agronomic trait innovations of Sesamum species.</title>
        <authorList>
            <person name="Miao H."/>
            <person name="Wang L."/>
            <person name="Qu L."/>
            <person name="Liu H."/>
            <person name="Sun Y."/>
            <person name="Le M."/>
            <person name="Wang Q."/>
            <person name="Wei S."/>
            <person name="Zheng Y."/>
            <person name="Lin W."/>
            <person name="Duan Y."/>
            <person name="Cao H."/>
            <person name="Xiong S."/>
            <person name="Wang X."/>
            <person name="Wei L."/>
            <person name="Li C."/>
            <person name="Ma Q."/>
            <person name="Ju M."/>
            <person name="Zhao R."/>
            <person name="Li G."/>
            <person name="Mu C."/>
            <person name="Tian Q."/>
            <person name="Mei H."/>
            <person name="Zhang T."/>
            <person name="Gao T."/>
            <person name="Zhang H."/>
        </authorList>
    </citation>
    <scope>NUCLEOTIDE SEQUENCE</scope>
    <source>
        <strain evidence="2">KEN8</strain>
    </source>
</reference>
<dbReference type="EMBL" id="JACGWM010000006">
    <property type="protein sequence ID" value="KAL0368539.1"/>
    <property type="molecule type" value="Genomic_DNA"/>
</dbReference>
<gene>
    <name evidence="2" type="ORF">Scaly_1072800</name>
</gene>
<protein>
    <submittedName>
        <fullName evidence="2">Myosin-8</fullName>
    </submittedName>
</protein>
<dbReference type="AlphaFoldDB" id="A0AAW2QL54"/>
<sequence length="184" mass="21021">MDNSKLKIVVQSLVSSLEKKIDETEKKYEETNKLSEDRLKQALEAETKIQLKTTVQRLEEKLSDIEIEDEILHRQALKNNPTGKISGQLVQTKQPVENGYHETKSAQPIKRFGIGSDSKLRRSNKEMQRENVDALIRCITEDLGFIEGKPVLHLPFTNVLSTGNPLKLKKLVYLIVLFRQSVLP</sequence>
<proteinExistence type="predicted"/>
<feature type="coiled-coil region" evidence="1">
    <location>
        <begin position="14"/>
        <end position="75"/>
    </location>
</feature>
<organism evidence="2">
    <name type="scientific">Sesamum calycinum</name>
    <dbReference type="NCBI Taxonomy" id="2727403"/>
    <lineage>
        <taxon>Eukaryota</taxon>
        <taxon>Viridiplantae</taxon>
        <taxon>Streptophyta</taxon>
        <taxon>Embryophyta</taxon>
        <taxon>Tracheophyta</taxon>
        <taxon>Spermatophyta</taxon>
        <taxon>Magnoliopsida</taxon>
        <taxon>eudicotyledons</taxon>
        <taxon>Gunneridae</taxon>
        <taxon>Pentapetalae</taxon>
        <taxon>asterids</taxon>
        <taxon>lamiids</taxon>
        <taxon>Lamiales</taxon>
        <taxon>Pedaliaceae</taxon>
        <taxon>Sesamum</taxon>
    </lineage>
</organism>
<accession>A0AAW2QL54</accession>